<reference evidence="3" key="1">
    <citation type="submission" date="2016-06" db="UniProtKB">
        <authorList>
            <consortium name="WormBaseParasite"/>
        </authorList>
    </citation>
    <scope>IDENTIFICATION</scope>
</reference>
<reference evidence="1 2" key="2">
    <citation type="submission" date="2018-11" db="EMBL/GenBank/DDBJ databases">
        <authorList>
            <consortium name="Pathogen Informatics"/>
        </authorList>
    </citation>
    <scope>NUCLEOTIDE SEQUENCE [LARGE SCALE GENOMIC DNA]</scope>
    <source>
        <strain evidence="1 2">Egypt</strain>
    </source>
</reference>
<sequence>MAQWVSSAILHFSFDSTVRSSYYERPDLNSTLSEVPRPLMTERNRKPFQTYSRTSRSIDSIYSASSGTTTIRPNSIGTVEIVNPSPLYSQYNDRRLERARSVDGSLQLNPTYGQKERVIAVPSQPVERRFSENAIGSPIIARENMNSQYSPAIHKNSYTDSPGERRFSITYEPDARKAVRERTDSLTSRTSDESATVVRATPIRHQNSVPIVSTGNTLLFS</sequence>
<dbReference type="WBParaSite" id="ECPE_0000835101-mRNA-1">
    <property type="protein sequence ID" value="ECPE_0000835101-mRNA-1"/>
    <property type="gene ID" value="ECPE_0000835101"/>
</dbReference>
<dbReference type="EMBL" id="UZAN01045822">
    <property type="protein sequence ID" value="VDP83251.1"/>
    <property type="molecule type" value="Genomic_DNA"/>
</dbReference>
<accession>A0A183AMZ0</accession>
<proteinExistence type="predicted"/>
<keyword evidence="2" id="KW-1185">Reference proteome</keyword>
<evidence type="ECO:0000313" key="3">
    <source>
        <dbReference type="WBParaSite" id="ECPE_0000835101-mRNA-1"/>
    </source>
</evidence>
<evidence type="ECO:0000313" key="2">
    <source>
        <dbReference type="Proteomes" id="UP000272942"/>
    </source>
</evidence>
<protein>
    <submittedName>
        <fullName evidence="1 3">Uncharacterized protein</fullName>
    </submittedName>
</protein>
<gene>
    <name evidence="1" type="ORF">ECPE_LOCUS8325</name>
</gene>
<dbReference type="Proteomes" id="UP000272942">
    <property type="component" value="Unassembled WGS sequence"/>
</dbReference>
<dbReference type="AlphaFoldDB" id="A0A183AMZ0"/>
<evidence type="ECO:0000313" key="1">
    <source>
        <dbReference type="EMBL" id="VDP83251.1"/>
    </source>
</evidence>
<name>A0A183AMZ0_9TREM</name>
<organism evidence="3">
    <name type="scientific">Echinostoma caproni</name>
    <dbReference type="NCBI Taxonomy" id="27848"/>
    <lineage>
        <taxon>Eukaryota</taxon>
        <taxon>Metazoa</taxon>
        <taxon>Spiralia</taxon>
        <taxon>Lophotrochozoa</taxon>
        <taxon>Platyhelminthes</taxon>
        <taxon>Trematoda</taxon>
        <taxon>Digenea</taxon>
        <taxon>Plagiorchiida</taxon>
        <taxon>Echinostomata</taxon>
        <taxon>Echinostomatoidea</taxon>
        <taxon>Echinostomatidae</taxon>
        <taxon>Echinostoma</taxon>
    </lineage>
</organism>